<reference evidence="3" key="1">
    <citation type="submission" date="2016-06" db="UniProtKB">
        <authorList>
            <consortium name="WormBaseParasite"/>
        </authorList>
    </citation>
    <scope>IDENTIFICATION</scope>
</reference>
<sequence>MFRAVEFLRCERQSTCCPGFFGFLRKDGLRLLCYEGRLWQIRGGGRKPNLAFLIENAPLFISELLH</sequence>
<accession>A0A183D0C1</accession>
<reference evidence="1 2" key="2">
    <citation type="submission" date="2018-11" db="EMBL/GenBank/DDBJ databases">
        <authorList>
            <consortium name="Pathogen Informatics"/>
        </authorList>
    </citation>
    <scope>NUCLEOTIDE SEQUENCE [LARGE SCALE GENOMIC DNA]</scope>
</reference>
<dbReference type="Proteomes" id="UP000271098">
    <property type="component" value="Unassembled WGS sequence"/>
</dbReference>
<gene>
    <name evidence="1" type="ORF">GPUH_LOCUS2163</name>
</gene>
<protein>
    <submittedName>
        <fullName evidence="3">Transposase</fullName>
    </submittedName>
</protein>
<name>A0A183D0C1_9BILA</name>
<evidence type="ECO:0000313" key="2">
    <source>
        <dbReference type="Proteomes" id="UP000271098"/>
    </source>
</evidence>
<dbReference type="WBParaSite" id="GPUH_0000216701-mRNA-1">
    <property type="protein sequence ID" value="GPUH_0000216701-mRNA-1"/>
    <property type="gene ID" value="GPUH_0000216701"/>
</dbReference>
<proteinExistence type="predicted"/>
<organism evidence="3">
    <name type="scientific">Gongylonema pulchrum</name>
    <dbReference type="NCBI Taxonomy" id="637853"/>
    <lineage>
        <taxon>Eukaryota</taxon>
        <taxon>Metazoa</taxon>
        <taxon>Ecdysozoa</taxon>
        <taxon>Nematoda</taxon>
        <taxon>Chromadorea</taxon>
        <taxon>Rhabditida</taxon>
        <taxon>Spirurina</taxon>
        <taxon>Spiruromorpha</taxon>
        <taxon>Spiruroidea</taxon>
        <taxon>Gongylonematidae</taxon>
        <taxon>Gongylonema</taxon>
    </lineage>
</organism>
<evidence type="ECO:0000313" key="3">
    <source>
        <dbReference type="WBParaSite" id="GPUH_0000216701-mRNA-1"/>
    </source>
</evidence>
<dbReference type="AlphaFoldDB" id="A0A183D0C1"/>
<dbReference type="EMBL" id="UYRT01003084">
    <property type="protein sequence ID" value="VDK32559.1"/>
    <property type="molecule type" value="Genomic_DNA"/>
</dbReference>
<keyword evidence="2" id="KW-1185">Reference proteome</keyword>
<evidence type="ECO:0000313" key="1">
    <source>
        <dbReference type="EMBL" id="VDK32559.1"/>
    </source>
</evidence>